<feature type="domain" description="Succinylglutamate desuccinylase/Aspartoacylase catalytic" evidence="5">
    <location>
        <begin position="48"/>
        <end position="155"/>
    </location>
</feature>
<evidence type="ECO:0000256" key="3">
    <source>
        <dbReference type="ARBA" id="ARBA00022801"/>
    </source>
</evidence>
<evidence type="ECO:0000313" key="7">
    <source>
        <dbReference type="Proteomes" id="UP000267400"/>
    </source>
</evidence>
<sequence>MAALCLPVLRDPPVDHADVGAWVEALGEATWIVLSGADDRRCRVITTLLHGNEPSGVLALHRWLVERPRPRTRLVMLVANVEAALTPPHFTHRSVPGERDLNRCFRPPHAGASGALARAVVEDLQVWDPECVIDLHNTSGNGPSFAVATQRDPRLERLAGQFCERLIVTDFRLGSLMELPLVEPGLAHCPMLTVECGGALQPEAREVAGSVYRRLAEWPDLTDLVATPDLDILVHPLRVELQPGVSIAYAREPQPGVDVTLWARIDEHNRGLTLPDTFLGWLGERGLAGLRAWDAQGRDRLPELLCERQGRLYPRSPMRLFMATTNVEIARSDCLFYLVPL</sequence>
<evidence type="ECO:0000256" key="2">
    <source>
        <dbReference type="ARBA" id="ARBA00022723"/>
    </source>
</evidence>
<comment type="cofactor">
    <cofactor evidence="1">
        <name>Zn(2+)</name>
        <dbReference type="ChEBI" id="CHEBI:29105"/>
    </cofactor>
</comment>
<name>A0A3S0IAA6_9GAMM</name>
<dbReference type="Proteomes" id="UP000267400">
    <property type="component" value="Unassembled WGS sequence"/>
</dbReference>
<dbReference type="GO" id="GO:0046872">
    <property type="term" value="F:metal ion binding"/>
    <property type="evidence" value="ECO:0007669"/>
    <property type="project" value="UniProtKB-KW"/>
</dbReference>
<evidence type="ECO:0000256" key="1">
    <source>
        <dbReference type="ARBA" id="ARBA00001947"/>
    </source>
</evidence>
<keyword evidence="3" id="KW-0378">Hydrolase</keyword>
<evidence type="ECO:0000256" key="4">
    <source>
        <dbReference type="ARBA" id="ARBA00022833"/>
    </source>
</evidence>
<dbReference type="InterPro" id="IPR055438">
    <property type="entry name" value="AstE_AspA_cat"/>
</dbReference>
<keyword evidence="7" id="KW-1185">Reference proteome</keyword>
<dbReference type="Gene3D" id="3.40.630.10">
    <property type="entry name" value="Zn peptidases"/>
    <property type="match status" value="1"/>
</dbReference>
<reference evidence="6 7" key="1">
    <citation type="submission" date="2018-12" db="EMBL/GenBank/DDBJ databases">
        <authorList>
            <person name="Yu L."/>
        </authorList>
    </citation>
    <scope>NUCLEOTIDE SEQUENCE [LARGE SCALE GENOMIC DNA]</scope>
    <source>
        <strain evidence="6 7">11S</strain>
    </source>
</reference>
<protein>
    <submittedName>
        <fullName evidence="6">Succinylglutamate desuccinylase</fullName>
    </submittedName>
</protein>
<proteinExistence type="predicted"/>
<evidence type="ECO:0000313" key="6">
    <source>
        <dbReference type="EMBL" id="RTR06938.1"/>
    </source>
</evidence>
<dbReference type="AlphaFoldDB" id="A0A3S0IAA6"/>
<dbReference type="SUPFAM" id="SSF53187">
    <property type="entry name" value="Zn-dependent exopeptidases"/>
    <property type="match status" value="1"/>
</dbReference>
<organism evidence="6 7">
    <name type="scientific">Halomonas nitroreducens</name>
    <dbReference type="NCBI Taxonomy" id="447425"/>
    <lineage>
        <taxon>Bacteria</taxon>
        <taxon>Pseudomonadati</taxon>
        <taxon>Pseudomonadota</taxon>
        <taxon>Gammaproteobacteria</taxon>
        <taxon>Oceanospirillales</taxon>
        <taxon>Halomonadaceae</taxon>
        <taxon>Halomonas</taxon>
    </lineage>
</organism>
<dbReference type="EMBL" id="RXNS01000001">
    <property type="protein sequence ID" value="RTR06938.1"/>
    <property type="molecule type" value="Genomic_DNA"/>
</dbReference>
<accession>A0A3S0IAA6</accession>
<comment type="caution">
    <text evidence="6">The sequence shown here is derived from an EMBL/GenBank/DDBJ whole genome shotgun (WGS) entry which is preliminary data.</text>
</comment>
<dbReference type="Pfam" id="PF24827">
    <property type="entry name" value="AstE_AspA_cat"/>
    <property type="match status" value="1"/>
</dbReference>
<evidence type="ECO:0000259" key="5">
    <source>
        <dbReference type="Pfam" id="PF24827"/>
    </source>
</evidence>
<keyword evidence="4" id="KW-0862">Zinc</keyword>
<keyword evidence="2" id="KW-0479">Metal-binding</keyword>
<dbReference type="GO" id="GO:0016788">
    <property type="term" value="F:hydrolase activity, acting on ester bonds"/>
    <property type="evidence" value="ECO:0007669"/>
    <property type="project" value="InterPro"/>
</dbReference>
<gene>
    <name evidence="6" type="ORF">EKG36_00290</name>
</gene>
<dbReference type="RefSeq" id="WP_126479839.1">
    <property type="nucleotide sequence ID" value="NZ_RXNS01000001.1"/>
</dbReference>
<dbReference type="OrthoDB" id="9782876at2"/>